<dbReference type="SUPFAM" id="SSF53335">
    <property type="entry name" value="S-adenosyl-L-methionine-dependent methyltransferases"/>
    <property type="match status" value="1"/>
</dbReference>
<dbReference type="Gene3D" id="3.40.50.150">
    <property type="entry name" value="Vaccinia Virus protein VP39"/>
    <property type="match status" value="1"/>
</dbReference>
<dbReference type="AlphaFoldDB" id="A0A6J6IEV6"/>
<sequence length="205" mass="22302">MGFYNERVVPRMVDRMCGAPAMQPMRDRAAEGLSGVIIELGFGSGRNASSYPPEVTLVHAIEPSGLARELGAERIAAATVEIRFAGLHGESLPLDDNSCDGAFCTFTLCTIPGVDRALDELRRVLKPGARFNFLEHGIAPDESVRKWQRRIDPIEKKLADGCHLTRDPVALVRNAGFVIDSVESGYTKGPKPWTYFTTASATNPA</sequence>
<gene>
    <name evidence="2" type="ORF">UFOPK1835_01966</name>
</gene>
<evidence type="ECO:0000313" key="2">
    <source>
        <dbReference type="EMBL" id="CAB4623289.1"/>
    </source>
</evidence>
<dbReference type="InterPro" id="IPR052356">
    <property type="entry name" value="Thiol_S-MT"/>
</dbReference>
<feature type="domain" description="Methyltransferase type 11" evidence="1">
    <location>
        <begin position="39"/>
        <end position="131"/>
    </location>
</feature>
<protein>
    <submittedName>
        <fullName evidence="2">Unannotated protein</fullName>
    </submittedName>
</protein>
<name>A0A6J6IEV6_9ZZZZ</name>
<dbReference type="EMBL" id="CAEZUP010000122">
    <property type="protein sequence ID" value="CAB4623289.1"/>
    <property type="molecule type" value="Genomic_DNA"/>
</dbReference>
<organism evidence="2">
    <name type="scientific">freshwater metagenome</name>
    <dbReference type="NCBI Taxonomy" id="449393"/>
    <lineage>
        <taxon>unclassified sequences</taxon>
        <taxon>metagenomes</taxon>
        <taxon>ecological metagenomes</taxon>
    </lineage>
</organism>
<dbReference type="InterPro" id="IPR013216">
    <property type="entry name" value="Methyltransf_11"/>
</dbReference>
<dbReference type="PANTHER" id="PTHR45036:SF1">
    <property type="entry name" value="METHYLTRANSFERASE LIKE 7A"/>
    <property type="match status" value="1"/>
</dbReference>
<dbReference type="GO" id="GO:0008757">
    <property type="term" value="F:S-adenosylmethionine-dependent methyltransferase activity"/>
    <property type="evidence" value="ECO:0007669"/>
    <property type="project" value="InterPro"/>
</dbReference>
<dbReference type="CDD" id="cd02440">
    <property type="entry name" value="AdoMet_MTases"/>
    <property type="match status" value="1"/>
</dbReference>
<dbReference type="PANTHER" id="PTHR45036">
    <property type="entry name" value="METHYLTRANSFERASE LIKE 7B"/>
    <property type="match status" value="1"/>
</dbReference>
<dbReference type="InterPro" id="IPR029063">
    <property type="entry name" value="SAM-dependent_MTases_sf"/>
</dbReference>
<reference evidence="2" key="1">
    <citation type="submission" date="2020-05" db="EMBL/GenBank/DDBJ databases">
        <authorList>
            <person name="Chiriac C."/>
            <person name="Salcher M."/>
            <person name="Ghai R."/>
            <person name="Kavagutti S V."/>
        </authorList>
    </citation>
    <scope>NUCLEOTIDE SEQUENCE</scope>
</reference>
<accession>A0A6J6IEV6</accession>
<evidence type="ECO:0000259" key="1">
    <source>
        <dbReference type="Pfam" id="PF08241"/>
    </source>
</evidence>
<dbReference type="Pfam" id="PF08241">
    <property type="entry name" value="Methyltransf_11"/>
    <property type="match status" value="1"/>
</dbReference>
<proteinExistence type="predicted"/>